<gene>
    <name evidence="7" type="primary">LOC111086998</name>
</gene>
<organism evidence="6 7">
    <name type="scientific">Limulus polyphemus</name>
    <name type="common">Atlantic horseshoe crab</name>
    <dbReference type="NCBI Taxonomy" id="6850"/>
    <lineage>
        <taxon>Eukaryota</taxon>
        <taxon>Metazoa</taxon>
        <taxon>Ecdysozoa</taxon>
        <taxon>Arthropoda</taxon>
        <taxon>Chelicerata</taxon>
        <taxon>Merostomata</taxon>
        <taxon>Xiphosura</taxon>
        <taxon>Limulidae</taxon>
        <taxon>Limulus</taxon>
    </lineage>
</organism>
<keyword evidence="4" id="KW-0675">Receptor</keyword>
<sequence>MHLWFGLLFLNILTFFQETRVFTFVLQNTPHFNSRCLNEKFLPEKCVCKDNIAFVALECTNFTRLDDINKYFPELANKEHSMNKLVLIGAKLPFLPKLALQCCFTKLTIQESYVQGLESADSEFMFSELKDTFRELKVIRSKYMQLWSWEAFSALDSLTLLTVTESDMTLVPETFKKINSNSLSKLTLSKNYIKYIDEEAFAKFKKLMYFDISNNQIMSISRKMFPQKDSLLREINFSNNRLENLPEDIFIGMNNIRKINLANNKIKTLQKKAFSEILEKLVELDVTGNQIRCCKPLEWMLSLKEKGTSLKGRCHSPSNLRNKNIAQLTAQEICCC</sequence>
<dbReference type="InterPro" id="IPR003591">
    <property type="entry name" value="Leu-rich_rpt_typical-subtyp"/>
</dbReference>
<dbReference type="RefSeq" id="XP_022247748.1">
    <property type="nucleotide sequence ID" value="XM_022392040.1"/>
</dbReference>
<evidence type="ECO:0000256" key="4">
    <source>
        <dbReference type="ARBA" id="ARBA00023170"/>
    </source>
</evidence>
<keyword evidence="3" id="KW-0677">Repeat</keyword>
<dbReference type="SUPFAM" id="SSF52058">
    <property type="entry name" value="L domain-like"/>
    <property type="match status" value="1"/>
</dbReference>
<evidence type="ECO:0000256" key="2">
    <source>
        <dbReference type="ARBA" id="ARBA00022614"/>
    </source>
</evidence>
<proteinExistence type="inferred from homology"/>
<evidence type="ECO:0000256" key="3">
    <source>
        <dbReference type="ARBA" id="ARBA00022737"/>
    </source>
</evidence>
<keyword evidence="5" id="KW-0732">Signal</keyword>
<dbReference type="InterPro" id="IPR001611">
    <property type="entry name" value="Leu-rich_rpt"/>
</dbReference>
<dbReference type="Proteomes" id="UP000694941">
    <property type="component" value="Unplaced"/>
</dbReference>
<dbReference type="PANTHER" id="PTHR45930:SF4">
    <property type="entry name" value="ADHESION G PROTEIN-COUPLED RECEPTOR A3"/>
    <property type="match status" value="1"/>
</dbReference>
<dbReference type="InterPro" id="IPR032675">
    <property type="entry name" value="LRR_dom_sf"/>
</dbReference>
<accession>A0ABM1SVU2</accession>
<feature type="chain" id="PRO_5045626498" evidence="5">
    <location>
        <begin position="22"/>
        <end position="336"/>
    </location>
</feature>
<name>A0ABM1SVU2_LIMPO</name>
<reference evidence="7" key="1">
    <citation type="submission" date="2025-08" db="UniProtKB">
        <authorList>
            <consortium name="RefSeq"/>
        </authorList>
    </citation>
    <scope>IDENTIFICATION</scope>
    <source>
        <tissue evidence="7">Muscle</tissue>
    </source>
</reference>
<dbReference type="Pfam" id="PF13855">
    <property type="entry name" value="LRR_8"/>
    <property type="match status" value="2"/>
</dbReference>
<evidence type="ECO:0000313" key="6">
    <source>
        <dbReference type="Proteomes" id="UP000694941"/>
    </source>
</evidence>
<evidence type="ECO:0000313" key="7">
    <source>
        <dbReference type="RefSeq" id="XP_022247748.1"/>
    </source>
</evidence>
<keyword evidence="2" id="KW-0433">Leucine-rich repeat</keyword>
<evidence type="ECO:0000256" key="5">
    <source>
        <dbReference type="SAM" id="SignalP"/>
    </source>
</evidence>
<dbReference type="PANTHER" id="PTHR45930">
    <property type="entry name" value="G-PROTEIN COUPLED RECEPTOR 124-LIKE PROTEIN"/>
    <property type="match status" value="1"/>
</dbReference>
<dbReference type="Gene3D" id="3.80.10.10">
    <property type="entry name" value="Ribonuclease Inhibitor"/>
    <property type="match status" value="1"/>
</dbReference>
<dbReference type="InterPro" id="IPR051963">
    <property type="entry name" value="Adhesion_GPCR_A"/>
</dbReference>
<feature type="signal peptide" evidence="5">
    <location>
        <begin position="1"/>
        <end position="21"/>
    </location>
</feature>
<dbReference type="SMART" id="SM00369">
    <property type="entry name" value="LRR_TYP"/>
    <property type="match status" value="4"/>
</dbReference>
<keyword evidence="6" id="KW-1185">Reference proteome</keyword>
<comment type="similarity">
    <text evidence="1">Belongs to the G-protein coupled receptor 2 family. Adhesion G-protein coupled receptor (ADGR) subfamily.</text>
</comment>
<dbReference type="GeneID" id="111086998"/>
<protein>
    <submittedName>
        <fullName evidence="7">Leucine-rich repeat-containing protein 15-like</fullName>
    </submittedName>
</protein>
<evidence type="ECO:0000256" key="1">
    <source>
        <dbReference type="ARBA" id="ARBA00007343"/>
    </source>
</evidence>